<dbReference type="PANTHER" id="PTHR31495:SF0">
    <property type="entry name" value="BINDING PROTEIN CALEOSIN, PUTATIVE (AFU_ORTHOLOGUE AFUA_5G13750)-RELATED"/>
    <property type="match status" value="1"/>
</dbReference>
<reference evidence="4 5" key="1">
    <citation type="submission" date="2018-06" db="EMBL/GenBank/DDBJ databases">
        <title>Comparative genomics reveals the genomic features of Rhizophagus irregularis, R. cerebriforme, R. diaphanum and Gigaspora rosea, and their symbiotic lifestyle signature.</title>
        <authorList>
            <person name="Morin E."/>
            <person name="San Clemente H."/>
            <person name="Chen E.C.H."/>
            <person name="De La Providencia I."/>
            <person name="Hainaut M."/>
            <person name="Kuo A."/>
            <person name="Kohler A."/>
            <person name="Murat C."/>
            <person name="Tang N."/>
            <person name="Roy S."/>
            <person name="Loubradou J."/>
            <person name="Henrissat B."/>
            <person name="Grigoriev I.V."/>
            <person name="Corradi N."/>
            <person name="Roux C."/>
            <person name="Martin F.M."/>
        </authorList>
    </citation>
    <scope>NUCLEOTIDE SEQUENCE [LARGE SCALE GENOMIC DNA]</scope>
    <source>
        <strain evidence="4 5">DAOM 194757</strain>
    </source>
</reference>
<dbReference type="EMBL" id="QKWP01000495">
    <property type="protein sequence ID" value="RIB19105.1"/>
    <property type="molecule type" value="Genomic_DNA"/>
</dbReference>
<keyword evidence="2" id="KW-0472">Membrane</keyword>
<evidence type="ECO:0000259" key="3">
    <source>
        <dbReference type="PROSITE" id="PS50222"/>
    </source>
</evidence>
<dbReference type="InterPro" id="IPR011992">
    <property type="entry name" value="EF-hand-dom_pair"/>
</dbReference>
<dbReference type="OrthoDB" id="640742at2759"/>
<dbReference type="PROSITE" id="PS50222">
    <property type="entry name" value="EF_HAND_2"/>
    <property type="match status" value="1"/>
</dbReference>
<dbReference type="Proteomes" id="UP000266673">
    <property type="component" value="Unassembled WGS sequence"/>
</dbReference>
<keyword evidence="5" id="KW-1185">Reference proteome</keyword>
<dbReference type="Pfam" id="PF05042">
    <property type="entry name" value="Caleosin"/>
    <property type="match status" value="1"/>
</dbReference>
<dbReference type="GO" id="GO:0004497">
    <property type="term" value="F:monooxygenase activity"/>
    <property type="evidence" value="ECO:0007669"/>
    <property type="project" value="TreeGrafter"/>
</dbReference>
<dbReference type="InterPro" id="IPR002048">
    <property type="entry name" value="EF_hand_dom"/>
</dbReference>
<keyword evidence="2" id="KW-1133">Transmembrane helix</keyword>
<accession>A0A397V9J5</accession>
<protein>
    <submittedName>
        <fullName evidence="4">Caleosin-like protein</fullName>
    </submittedName>
</protein>
<evidence type="ECO:0000256" key="2">
    <source>
        <dbReference type="SAM" id="Phobius"/>
    </source>
</evidence>
<dbReference type="PANTHER" id="PTHR31495">
    <property type="entry name" value="PEROXYGENASE 3-RELATED"/>
    <property type="match status" value="1"/>
</dbReference>
<feature type="domain" description="EF-hand" evidence="3">
    <location>
        <begin position="151"/>
        <end position="186"/>
    </location>
</feature>
<evidence type="ECO:0000313" key="5">
    <source>
        <dbReference type="Proteomes" id="UP000266673"/>
    </source>
</evidence>
<dbReference type="STRING" id="44941.A0A397V9J5"/>
<proteinExistence type="inferred from homology"/>
<comment type="caution">
    <text evidence="4">The sequence shown here is derived from an EMBL/GenBank/DDBJ whole genome shotgun (WGS) entry which is preliminary data.</text>
</comment>
<keyword evidence="2" id="KW-0812">Transmembrane</keyword>
<dbReference type="AlphaFoldDB" id="A0A397V9J5"/>
<organism evidence="4 5">
    <name type="scientific">Gigaspora rosea</name>
    <dbReference type="NCBI Taxonomy" id="44941"/>
    <lineage>
        <taxon>Eukaryota</taxon>
        <taxon>Fungi</taxon>
        <taxon>Fungi incertae sedis</taxon>
        <taxon>Mucoromycota</taxon>
        <taxon>Glomeromycotina</taxon>
        <taxon>Glomeromycetes</taxon>
        <taxon>Diversisporales</taxon>
        <taxon>Gigasporaceae</taxon>
        <taxon>Gigaspora</taxon>
    </lineage>
</organism>
<dbReference type="GO" id="GO:0005509">
    <property type="term" value="F:calcium ion binding"/>
    <property type="evidence" value="ECO:0007669"/>
    <property type="project" value="InterPro"/>
</dbReference>
<comment type="similarity">
    <text evidence="1">Belongs to the caleosin family.</text>
</comment>
<feature type="transmembrane region" description="Helical" evidence="2">
    <location>
        <begin position="190"/>
        <end position="212"/>
    </location>
</feature>
<feature type="transmembrane region" description="Helical" evidence="2">
    <location>
        <begin position="91"/>
        <end position="112"/>
    </location>
</feature>
<gene>
    <name evidence="4" type="ORF">C2G38_2182765</name>
</gene>
<evidence type="ECO:0000313" key="4">
    <source>
        <dbReference type="EMBL" id="RIB19105.1"/>
    </source>
</evidence>
<name>A0A397V9J5_9GLOM</name>
<sequence length="261" mass="29631">MATPLITDGQITAIPQYQATVERRVPSGLESTLGNAGLPRAVIAASKEKPKGTEGKQVTNKTVLQQHVEFWDDDGDGVIRPFDTFRGFRRLGFNLFICIGAIFVVHIGFAYVTQSSWIPILGNPFFKIYVDKIHKGKHGSDSETFDTEGRFVPEKFEEIFSKYDRDGKGGLSFNDIRRLIYGNANAIDPFGWISAIFEWGILFLLCAQNGLVSKEDIRSQFDGSLFYRVAERQKERKSRNYSFPVLYKNLSEDFKNYSKIK</sequence>
<dbReference type="InterPro" id="IPR007736">
    <property type="entry name" value="Caleosin-related"/>
</dbReference>
<evidence type="ECO:0000256" key="1">
    <source>
        <dbReference type="ARBA" id="ARBA00006765"/>
    </source>
</evidence>
<dbReference type="SUPFAM" id="SSF47473">
    <property type="entry name" value="EF-hand"/>
    <property type="match status" value="1"/>
</dbReference>